<feature type="compositionally biased region" description="Polar residues" evidence="1">
    <location>
        <begin position="399"/>
        <end position="415"/>
    </location>
</feature>
<sequence length="415" mass="45860">MVCTVPNNAAPDSSNTKYLRQSCPSQNPPHAEVFVRRPRTPTLGRAALLVRASYSNLDCDAKKLDTCPEKRTQHTSQEGWTRFNDIHMPQRGMSRSSSVNCELKEQTNLNNGNLGCSTSTLTNSPKGISGDRPLHGPVNPRPVAQVQPAQHIDPSRCRPRHNYDSVPLEHLGDCVKPAGFGLSMETRQIFTSKGDLKNGSVAPVCSEHLESLWGRPKSVVHYSTCTEQTNNKRAQQAQRGSDQTWTVPQNNSAVLKNCVQLNNHQRKLELSMIMTNKVVAQSQKENTKLPRARRSKLPIPCDRNPKPPTMNVLTTGERSKLTEGHHLQMVTSNEISKFQKDSSVRDVSAYPDENAAKSTTECQTPVDLVKREPTKSSLNHCKADAHQVTRHKQSGMVPVQTSVSAPDGQLSGSIE</sequence>
<keyword evidence="3" id="KW-1185">Reference proteome</keyword>
<dbReference type="Proteomes" id="UP000308267">
    <property type="component" value="Unassembled WGS sequence"/>
</dbReference>
<name>A0A4S2LVM8_OPIFE</name>
<feature type="region of interest" description="Disordered" evidence="1">
    <location>
        <begin position="281"/>
        <end position="311"/>
    </location>
</feature>
<feature type="region of interest" description="Disordered" evidence="1">
    <location>
        <begin position="384"/>
        <end position="415"/>
    </location>
</feature>
<reference evidence="2 3" key="1">
    <citation type="journal article" date="2019" name="BMC Genomics">
        <title>New insights from Opisthorchis felineus genome: update on genomics of the epidemiologically important liver flukes.</title>
        <authorList>
            <person name="Ershov N.I."/>
            <person name="Mordvinov V.A."/>
            <person name="Prokhortchouk E.B."/>
            <person name="Pakharukova M.Y."/>
            <person name="Gunbin K.V."/>
            <person name="Ustyantsev K."/>
            <person name="Genaev M.A."/>
            <person name="Blinov A.G."/>
            <person name="Mazur A."/>
            <person name="Boulygina E."/>
            <person name="Tsygankova S."/>
            <person name="Khrameeva E."/>
            <person name="Chekanov N."/>
            <person name="Fan G."/>
            <person name="Xiao A."/>
            <person name="Zhang H."/>
            <person name="Xu X."/>
            <person name="Yang H."/>
            <person name="Solovyev V."/>
            <person name="Lee S.M."/>
            <person name="Liu X."/>
            <person name="Afonnikov D.A."/>
            <person name="Skryabin K.G."/>
        </authorList>
    </citation>
    <scope>NUCLEOTIDE SEQUENCE [LARGE SCALE GENOMIC DNA]</scope>
    <source>
        <strain evidence="2">AK-0245</strain>
        <tissue evidence="2">Whole organism</tissue>
    </source>
</reference>
<evidence type="ECO:0000313" key="3">
    <source>
        <dbReference type="Proteomes" id="UP000308267"/>
    </source>
</evidence>
<dbReference type="AlphaFoldDB" id="A0A4S2LVM8"/>
<accession>A0A4S2LVM8</accession>
<organism evidence="2 3">
    <name type="scientific">Opisthorchis felineus</name>
    <dbReference type="NCBI Taxonomy" id="147828"/>
    <lineage>
        <taxon>Eukaryota</taxon>
        <taxon>Metazoa</taxon>
        <taxon>Spiralia</taxon>
        <taxon>Lophotrochozoa</taxon>
        <taxon>Platyhelminthes</taxon>
        <taxon>Trematoda</taxon>
        <taxon>Digenea</taxon>
        <taxon>Opisthorchiida</taxon>
        <taxon>Opisthorchiata</taxon>
        <taxon>Opisthorchiidae</taxon>
        <taxon>Opisthorchis</taxon>
    </lineage>
</organism>
<comment type="caution">
    <text evidence="2">The sequence shown here is derived from an EMBL/GenBank/DDBJ whole genome shotgun (WGS) entry which is preliminary data.</text>
</comment>
<evidence type="ECO:0000256" key="1">
    <source>
        <dbReference type="SAM" id="MobiDB-lite"/>
    </source>
</evidence>
<evidence type="ECO:0000313" key="2">
    <source>
        <dbReference type="EMBL" id="TGZ67912.1"/>
    </source>
</evidence>
<dbReference type="EMBL" id="SJOL01006393">
    <property type="protein sequence ID" value="TGZ67912.1"/>
    <property type="molecule type" value="Genomic_DNA"/>
</dbReference>
<dbReference type="OrthoDB" id="6259848at2759"/>
<gene>
    <name evidence="2" type="ORF">CRM22_004540</name>
</gene>
<protein>
    <submittedName>
        <fullName evidence="2">Uncharacterized protein</fullName>
    </submittedName>
</protein>
<proteinExistence type="predicted"/>